<evidence type="ECO:0000313" key="2">
    <source>
        <dbReference type="Proteomes" id="UP000299102"/>
    </source>
</evidence>
<proteinExistence type="predicted"/>
<dbReference type="AlphaFoldDB" id="A0A4C1Y8S6"/>
<evidence type="ECO:0000313" key="1">
    <source>
        <dbReference type="EMBL" id="GBP70979.1"/>
    </source>
</evidence>
<gene>
    <name evidence="1" type="ORF">EVAR_54413_1</name>
</gene>
<organism evidence="1 2">
    <name type="scientific">Eumeta variegata</name>
    <name type="common">Bagworm moth</name>
    <name type="synonym">Eumeta japonica</name>
    <dbReference type="NCBI Taxonomy" id="151549"/>
    <lineage>
        <taxon>Eukaryota</taxon>
        <taxon>Metazoa</taxon>
        <taxon>Ecdysozoa</taxon>
        <taxon>Arthropoda</taxon>
        <taxon>Hexapoda</taxon>
        <taxon>Insecta</taxon>
        <taxon>Pterygota</taxon>
        <taxon>Neoptera</taxon>
        <taxon>Endopterygota</taxon>
        <taxon>Lepidoptera</taxon>
        <taxon>Glossata</taxon>
        <taxon>Ditrysia</taxon>
        <taxon>Tineoidea</taxon>
        <taxon>Psychidae</taxon>
        <taxon>Oiketicinae</taxon>
        <taxon>Eumeta</taxon>
    </lineage>
</organism>
<comment type="caution">
    <text evidence="1">The sequence shown here is derived from an EMBL/GenBank/DDBJ whole genome shotgun (WGS) entry which is preliminary data.</text>
</comment>
<keyword evidence="2" id="KW-1185">Reference proteome</keyword>
<sequence length="104" mass="12076">MRPNRDESCACSLARSSTNINSERFFPHTLRRDWAGRHLGTYRTGAAPGASDGREFIRGLLFMFAVRSRSTRRIDSSLLRCRSEPWDEVGETVRLTRRFQNRLK</sequence>
<name>A0A4C1Y8S6_EUMVA</name>
<reference evidence="1 2" key="1">
    <citation type="journal article" date="2019" name="Commun. Biol.">
        <title>The bagworm genome reveals a unique fibroin gene that provides high tensile strength.</title>
        <authorList>
            <person name="Kono N."/>
            <person name="Nakamura H."/>
            <person name="Ohtoshi R."/>
            <person name="Tomita M."/>
            <person name="Numata K."/>
            <person name="Arakawa K."/>
        </authorList>
    </citation>
    <scope>NUCLEOTIDE SEQUENCE [LARGE SCALE GENOMIC DNA]</scope>
</reference>
<accession>A0A4C1Y8S6</accession>
<dbReference type="EMBL" id="BGZK01001093">
    <property type="protein sequence ID" value="GBP70979.1"/>
    <property type="molecule type" value="Genomic_DNA"/>
</dbReference>
<dbReference type="Proteomes" id="UP000299102">
    <property type="component" value="Unassembled WGS sequence"/>
</dbReference>
<protein>
    <submittedName>
        <fullName evidence="1">Uncharacterized protein</fullName>
    </submittedName>
</protein>